<sequence>MGSNTNDFINQWLLKYQLSVFKYERIASVINTFVAVVILIYNYGFYIAEEELKVLLSILDVIFFVYCISYLLRIIFSSHRFKFFKSTFVEGTFLLYIAFNGLFHYFFGVRLIEELFKSFWLDNPFIQYVNYLFFCLFILISIEITKSSSSISEYKIKPSTTFIFSFILLILLGTFALMLPACSIGIDESMSFLDALFTSVSASCVTGLAVVDTGQFFTFKGKLVILFLAQLGGIGIVSFATFFATFLSKGVSLKHKTIIQDVLSSEDLSSATGLLRKVIFLTLLIEALGSILIFFSWDSNLVFNNLFQKIFYSIFHSISAFCNAGFSLFPDSLNTYIVSDETTEFSTPGMVVDLRHMYGLHLVIGFIIIFGSFGFTTIEEIFSPQKIADRFRNPWKKYSIGTSISLYSTVILILVGMIAVFFLEIDELREDRTLFESLVASFFQSVTTRTAGFNSMDFGSMKPSTIIVMIFLMFIGAAPGSTGGGIKSSTFYVLLLSSIGIIRGQERIVVRKRTISDDNIKRSYSIFMFAAIYNLMAIFVLTITELDNPNIDILPLVFEQISAFGTAGLSMGITGELSSFGKVVIILSMYIGRVGTLTLALALSSTVQTNKFQYPEAHVMVG</sequence>
<feature type="transmembrane region" description="Helical" evidence="8">
    <location>
        <begin position="93"/>
        <end position="112"/>
    </location>
</feature>
<keyword evidence="7 8" id="KW-0472">Membrane</keyword>
<keyword evidence="3" id="KW-1003">Cell membrane</keyword>
<feature type="transmembrane region" description="Helical" evidence="8">
    <location>
        <begin position="464"/>
        <end position="480"/>
    </location>
</feature>
<organism evidence="9 10">
    <name type="scientific">Flammeovirga aprica JL-4</name>
    <dbReference type="NCBI Taxonomy" id="694437"/>
    <lineage>
        <taxon>Bacteria</taxon>
        <taxon>Pseudomonadati</taxon>
        <taxon>Bacteroidota</taxon>
        <taxon>Cytophagia</taxon>
        <taxon>Cytophagales</taxon>
        <taxon>Flammeovirgaceae</taxon>
        <taxon>Flammeovirga</taxon>
    </lineage>
</organism>
<dbReference type="InterPro" id="IPR003445">
    <property type="entry name" value="Cat_transpt"/>
</dbReference>
<proteinExistence type="predicted"/>
<dbReference type="GO" id="GO:0030001">
    <property type="term" value="P:metal ion transport"/>
    <property type="evidence" value="ECO:0007669"/>
    <property type="project" value="UniProtKB-ARBA"/>
</dbReference>
<comment type="caution">
    <text evidence="9">The sequence shown here is derived from an EMBL/GenBank/DDBJ whole genome shotgun (WGS) entry which is preliminary data.</text>
</comment>
<evidence type="ECO:0000256" key="5">
    <source>
        <dbReference type="ARBA" id="ARBA00022989"/>
    </source>
</evidence>
<feature type="transmembrane region" description="Helical" evidence="8">
    <location>
        <begin position="162"/>
        <end position="186"/>
    </location>
</feature>
<gene>
    <name evidence="9" type="ORF">HHU12_13935</name>
</gene>
<feature type="transmembrane region" description="Helical" evidence="8">
    <location>
        <begin position="192"/>
        <end position="211"/>
    </location>
</feature>
<keyword evidence="4 8" id="KW-0812">Transmembrane</keyword>
<feature type="transmembrane region" description="Helical" evidence="8">
    <location>
        <begin position="54"/>
        <end position="72"/>
    </location>
</feature>
<keyword evidence="10" id="KW-1185">Reference proteome</keyword>
<evidence type="ECO:0000256" key="4">
    <source>
        <dbReference type="ARBA" id="ARBA00022692"/>
    </source>
</evidence>
<feature type="transmembrane region" description="Helical" evidence="8">
    <location>
        <begin position="583"/>
        <end position="603"/>
    </location>
</feature>
<feature type="transmembrane region" description="Helical" evidence="8">
    <location>
        <begin position="398"/>
        <end position="422"/>
    </location>
</feature>
<dbReference type="GO" id="GO:0005886">
    <property type="term" value="C:plasma membrane"/>
    <property type="evidence" value="ECO:0007669"/>
    <property type="project" value="UniProtKB-SubCell"/>
</dbReference>
<feature type="transmembrane region" description="Helical" evidence="8">
    <location>
        <begin position="26"/>
        <end position="48"/>
    </location>
</feature>
<keyword evidence="2" id="KW-0813">Transport</keyword>
<comment type="subcellular location">
    <subcellularLocation>
        <location evidence="1">Cell membrane</location>
        <topology evidence="1">Multi-pass membrane protein</topology>
    </subcellularLocation>
</comment>
<dbReference type="Proteomes" id="UP000576082">
    <property type="component" value="Unassembled WGS sequence"/>
</dbReference>
<feature type="transmembrane region" description="Helical" evidence="8">
    <location>
        <begin position="524"/>
        <end position="544"/>
    </location>
</feature>
<reference evidence="9 10" key="1">
    <citation type="submission" date="2020-04" db="EMBL/GenBank/DDBJ databases">
        <title>Flammeovirga sp. SR4, a novel species isolated from seawater.</title>
        <authorList>
            <person name="Wang X."/>
        </authorList>
    </citation>
    <scope>NUCLEOTIDE SEQUENCE [LARGE SCALE GENOMIC DNA]</scope>
    <source>
        <strain evidence="9 10">ATCC 23126</strain>
    </source>
</reference>
<evidence type="ECO:0000313" key="9">
    <source>
        <dbReference type="EMBL" id="NME69070.1"/>
    </source>
</evidence>
<dbReference type="EMBL" id="JABANE010000034">
    <property type="protein sequence ID" value="NME69070.1"/>
    <property type="molecule type" value="Genomic_DNA"/>
</dbReference>
<keyword evidence="6" id="KW-0406">Ion transport</keyword>
<keyword evidence="5 8" id="KW-1133">Transmembrane helix</keyword>
<evidence type="ECO:0000256" key="7">
    <source>
        <dbReference type="ARBA" id="ARBA00023136"/>
    </source>
</evidence>
<protein>
    <submittedName>
        <fullName evidence="9">Trk-type K+ transporter membrane component</fullName>
    </submittedName>
</protein>
<dbReference type="Pfam" id="PF02386">
    <property type="entry name" value="TrkH"/>
    <property type="match status" value="1"/>
</dbReference>
<accession>A0A7X9X9T3</accession>
<dbReference type="PANTHER" id="PTHR32024">
    <property type="entry name" value="TRK SYSTEM POTASSIUM UPTAKE PROTEIN TRKG-RELATED"/>
    <property type="match status" value="1"/>
</dbReference>
<evidence type="ECO:0000256" key="2">
    <source>
        <dbReference type="ARBA" id="ARBA00022448"/>
    </source>
</evidence>
<feature type="transmembrane region" description="Helical" evidence="8">
    <location>
        <begin position="278"/>
        <end position="298"/>
    </location>
</feature>
<feature type="transmembrane region" description="Helical" evidence="8">
    <location>
        <begin position="223"/>
        <end position="247"/>
    </location>
</feature>
<evidence type="ECO:0000256" key="3">
    <source>
        <dbReference type="ARBA" id="ARBA00022475"/>
    </source>
</evidence>
<evidence type="ECO:0000256" key="6">
    <source>
        <dbReference type="ARBA" id="ARBA00023065"/>
    </source>
</evidence>
<evidence type="ECO:0000313" key="10">
    <source>
        <dbReference type="Proteomes" id="UP000576082"/>
    </source>
</evidence>
<evidence type="ECO:0000256" key="8">
    <source>
        <dbReference type="SAM" id="Phobius"/>
    </source>
</evidence>
<dbReference type="PANTHER" id="PTHR32024:SF1">
    <property type="entry name" value="KTR SYSTEM POTASSIUM UPTAKE PROTEIN B"/>
    <property type="match status" value="1"/>
</dbReference>
<dbReference type="AlphaFoldDB" id="A0A7X9X9T3"/>
<dbReference type="GO" id="GO:0008324">
    <property type="term" value="F:monoatomic cation transmembrane transporter activity"/>
    <property type="evidence" value="ECO:0007669"/>
    <property type="project" value="InterPro"/>
</dbReference>
<feature type="transmembrane region" description="Helical" evidence="8">
    <location>
        <begin position="310"/>
        <end position="329"/>
    </location>
</feature>
<feature type="transmembrane region" description="Helical" evidence="8">
    <location>
        <begin position="124"/>
        <end position="142"/>
    </location>
</feature>
<evidence type="ECO:0000256" key="1">
    <source>
        <dbReference type="ARBA" id="ARBA00004651"/>
    </source>
</evidence>
<feature type="transmembrane region" description="Helical" evidence="8">
    <location>
        <begin position="358"/>
        <end position="378"/>
    </location>
</feature>
<name>A0A7X9X9T3_9BACT</name>